<evidence type="ECO:0000256" key="5">
    <source>
        <dbReference type="ARBA" id="ARBA00023136"/>
    </source>
</evidence>
<evidence type="ECO:0000313" key="10">
    <source>
        <dbReference type="EMBL" id="CAL1530113.1"/>
    </source>
</evidence>
<dbReference type="PRINTS" id="PR00237">
    <property type="entry name" value="GPCRRHODOPSN"/>
</dbReference>
<dbReference type="InterPro" id="IPR017452">
    <property type="entry name" value="GPCR_Rhodpsn_7TM"/>
</dbReference>
<keyword evidence="4" id="KW-0297">G-protein coupled receptor</keyword>
<dbReference type="EMBL" id="CAXITT010000062">
    <property type="protein sequence ID" value="CAL1530113.1"/>
    <property type="molecule type" value="Genomic_DNA"/>
</dbReference>
<evidence type="ECO:0000256" key="1">
    <source>
        <dbReference type="ARBA" id="ARBA00004141"/>
    </source>
</evidence>
<comment type="subcellular location">
    <subcellularLocation>
        <location evidence="1">Membrane</location>
        <topology evidence="1">Multi-pass membrane protein</topology>
    </subcellularLocation>
</comment>
<protein>
    <recommendedName>
        <fullName evidence="9">G-protein coupled receptors family 1 profile domain-containing protein</fullName>
    </recommendedName>
</protein>
<feature type="transmembrane region" description="Helical" evidence="8">
    <location>
        <begin position="39"/>
        <end position="59"/>
    </location>
</feature>
<reference evidence="10 11" key="1">
    <citation type="submission" date="2024-04" db="EMBL/GenBank/DDBJ databases">
        <authorList>
            <consortium name="Genoscope - CEA"/>
            <person name="William W."/>
        </authorList>
    </citation>
    <scope>NUCLEOTIDE SEQUENCE [LARGE SCALE GENOMIC DNA]</scope>
</reference>
<evidence type="ECO:0000256" key="7">
    <source>
        <dbReference type="ARBA" id="ARBA00023224"/>
    </source>
</evidence>
<evidence type="ECO:0000313" key="11">
    <source>
        <dbReference type="Proteomes" id="UP001497497"/>
    </source>
</evidence>
<evidence type="ECO:0000256" key="3">
    <source>
        <dbReference type="ARBA" id="ARBA00022989"/>
    </source>
</evidence>
<feature type="transmembrane region" description="Helical" evidence="8">
    <location>
        <begin position="79"/>
        <end position="101"/>
    </location>
</feature>
<organism evidence="10 11">
    <name type="scientific">Lymnaea stagnalis</name>
    <name type="common">Great pond snail</name>
    <name type="synonym">Helix stagnalis</name>
    <dbReference type="NCBI Taxonomy" id="6523"/>
    <lineage>
        <taxon>Eukaryota</taxon>
        <taxon>Metazoa</taxon>
        <taxon>Spiralia</taxon>
        <taxon>Lophotrochozoa</taxon>
        <taxon>Mollusca</taxon>
        <taxon>Gastropoda</taxon>
        <taxon>Heterobranchia</taxon>
        <taxon>Euthyneura</taxon>
        <taxon>Panpulmonata</taxon>
        <taxon>Hygrophila</taxon>
        <taxon>Lymnaeoidea</taxon>
        <taxon>Lymnaeidae</taxon>
        <taxon>Lymnaea</taxon>
    </lineage>
</organism>
<keyword evidence="3 8" id="KW-1133">Transmembrane helix</keyword>
<evidence type="ECO:0000256" key="6">
    <source>
        <dbReference type="ARBA" id="ARBA00023170"/>
    </source>
</evidence>
<gene>
    <name evidence="10" type="ORF">GSLYS_00004246001</name>
</gene>
<dbReference type="GO" id="GO:0016020">
    <property type="term" value="C:membrane"/>
    <property type="evidence" value="ECO:0007669"/>
    <property type="project" value="UniProtKB-SubCell"/>
</dbReference>
<sequence>MAMMTVNYTVIIHHLQCSRVAHSGSMNMSAVQRRSARRVVKMLFTLLVTFMVCSLPFQVTTMYEIYKERTTKLASWYQPVHFTSVTLMVAHSSINPILYGAMNQTFQNGFRQLLDRIRCHHKKAWESQLNIAESLKPCVSLVNNGQLDLTISTAVAELFHTSSKLGTVVVGRK</sequence>
<evidence type="ECO:0000256" key="2">
    <source>
        <dbReference type="ARBA" id="ARBA00022692"/>
    </source>
</evidence>
<keyword evidence="5 8" id="KW-0472">Membrane</keyword>
<feature type="domain" description="G-protein coupled receptors family 1 profile" evidence="9">
    <location>
        <begin position="1"/>
        <end position="99"/>
    </location>
</feature>
<accession>A0AAV2HDI1</accession>
<keyword evidence="11" id="KW-1185">Reference proteome</keyword>
<dbReference type="Proteomes" id="UP001497497">
    <property type="component" value="Unassembled WGS sequence"/>
</dbReference>
<keyword evidence="6" id="KW-0675">Receptor</keyword>
<dbReference type="Gene3D" id="1.20.1070.10">
    <property type="entry name" value="Rhodopsin 7-helix transmembrane proteins"/>
    <property type="match status" value="1"/>
</dbReference>
<keyword evidence="2 8" id="KW-0812">Transmembrane</keyword>
<evidence type="ECO:0000256" key="8">
    <source>
        <dbReference type="SAM" id="Phobius"/>
    </source>
</evidence>
<dbReference type="AlphaFoldDB" id="A0AAV2HDI1"/>
<dbReference type="PANTHER" id="PTHR24243:SF208">
    <property type="entry name" value="PYROKININ-1 RECEPTOR"/>
    <property type="match status" value="1"/>
</dbReference>
<evidence type="ECO:0000256" key="4">
    <source>
        <dbReference type="ARBA" id="ARBA00023040"/>
    </source>
</evidence>
<evidence type="ECO:0000259" key="9">
    <source>
        <dbReference type="PROSITE" id="PS50262"/>
    </source>
</evidence>
<dbReference type="PROSITE" id="PS50262">
    <property type="entry name" value="G_PROTEIN_RECEP_F1_2"/>
    <property type="match status" value="1"/>
</dbReference>
<dbReference type="SUPFAM" id="SSF81321">
    <property type="entry name" value="Family A G protein-coupled receptor-like"/>
    <property type="match status" value="1"/>
</dbReference>
<dbReference type="Pfam" id="PF00001">
    <property type="entry name" value="7tm_1"/>
    <property type="match status" value="1"/>
</dbReference>
<dbReference type="PANTHER" id="PTHR24243">
    <property type="entry name" value="G-PROTEIN COUPLED RECEPTOR"/>
    <property type="match status" value="1"/>
</dbReference>
<dbReference type="InterPro" id="IPR000276">
    <property type="entry name" value="GPCR_Rhodpsn"/>
</dbReference>
<proteinExistence type="predicted"/>
<comment type="caution">
    <text evidence="10">The sequence shown here is derived from an EMBL/GenBank/DDBJ whole genome shotgun (WGS) entry which is preliminary data.</text>
</comment>
<dbReference type="GO" id="GO:0004930">
    <property type="term" value="F:G protein-coupled receptor activity"/>
    <property type="evidence" value="ECO:0007669"/>
    <property type="project" value="UniProtKB-KW"/>
</dbReference>
<keyword evidence="7" id="KW-0807">Transducer</keyword>
<name>A0AAV2HDI1_LYMST</name>
<dbReference type="CDD" id="cd00637">
    <property type="entry name" value="7tm_classA_rhodopsin-like"/>
    <property type="match status" value="1"/>
</dbReference>